<protein>
    <submittedName>
        <fullName evidence="2">Uncharacterized protein</fullName>
    </submittedName>
</protein>
<feature type="transmembrane region" description="Helical" evidence="1">
    <location>
        <begin position="26"/>
        <end position="47"/>
    </location>
</feature>
<evidence type="ECO:0000313" key="2">
    <source>
        <dbReference type="EMBL" id="QDT73160.1"/>
    </source>
</evidence>
<name>A0A517TXR0_9BACT</name>
<keyword evidence="1" id="KW-0472">Membrane</keyword>
<dbReference type="Proteomes" id="UP000317909">
    <property type="component" value="Chromosome"/>
</dbReference>
<proteinExistence type="predicted"/>
<dbReference type="AlphaFoldDB" id="A0A517TXR0"/>
<keyword evidence="1" id="KW-0812">Transmembrane</keyword>
<organism evidence="2 3">
    <name type="scientific">Lacipirellula limnantheis</name>
    <dbReference type="NCBI Taxonomy" id="2528024"/>
    <lineage>
        <taxon>Bacteria</taxon>
        <taxon>Pseudomonadati</taxon>
        <taxon>Planctomycetota</taxon>
        <taxon>Planctomycetia</taxon>
        <taxon>Pirellulales</taxon>
        <taxon>Lacipirellulaceae</taxon>
        <taxon>Lacipirellula</taxon>
    </lineage>
</organism>
<accession>A0A517TXR0</accession>
<gene>
    <name evidence="2" type="ORF">I41_23490</name>
</gene>
<evidence type="ECO:0000313" key="3">
    <source>
        <dbReference type="Proteomes" id="UP000317909"/>
    </source>
</evidence>
<dbReference type="RefSeq" id="WP_210421163.1">
    <property type="nucleotide sequence ID" value="NZ_CP036339.1"/>
</dbReference>
<sequence>MKLLMDPATPEGPQSKLIAFWNNRGMLIIAGVSMTGIAVHLILRYGIGAESP</sequence>
<dbReference type="KEGG" id="llh:I41_23490"/>
<evidence type="ECO:0000256" key="1">
    <source>
        <dbReference type="SAM" id="Phobius"/>
    </source>
</evidence>
<dbReference type="EMBL" id="CP036339">
    <property type="protein sequence ID" value="QDT73160.1"/>
    <property type="molecule type" value="Genomic_DNA"/>
</dbReference>
<reference evidence="2 3" key="1">
    <citation type="submission" date="2019-02" db="EMBL/GenBank/DDBJ databases">
        <title>Deep-cultivation of Planctomycetes and their phenomic and genomic characterization uncovers novel biology.</title>
        <authorList>
            <person name="Wiegand S."/>
            <person name="Jogler M."/>
            <person name="Boedeker C."/>
            <person name="Pinto D."/>
            <person name="Vollmers J."/>
            <person name="Rivas-Marin E."/>
            <person name="Kohn T."/>
            <person name="Peeters S.H."/>
            <person name="Heuer A."/>
            <person name="Rast P."/>
            <person name="Oberbeckmann S."/>
            <person name="Bunk B."/>
            <person name="Jeske O."/>
            <person name="Meyerdierks A."/>
            <person name="Storesund J.E."/>
            <person name="Kallscheuer N."/>
            <person name="Luecker S."/>
            <person name="Lage O.M."/>
            <person name="Pohl T."/>
            <person name="Merkel B.J."/>
            <person name="Hornburger P."/>
            <person name="Mueller R.-W."/>
            <person name="Bruemmer F."/>
            <person name="Labrenz M."/>
            <person name="Spormann A.M."/>
            <person name="Op den Camp H."/>
            <person name="Overmann J."/>
            <person name="Amann R."/>
            <person name="Jetten M.S.M."/>
            <person name="Mascher T."/>
            <person name="Medema M.H."/>
            <person name="Devos D.P."/>
            <person name="Kaster A.-K."/>
            <person name="Ovreas L."/>
            <person name="Rohde M."/>
            <person name="Galperin M.Y."/>
            <person name="Jogler C."/>
        </authorList>
    </citation>
    <scope>NUCLEOTIDE SEQUENCE [LARGE SCALE GENOMIC DNA]</scope>
    <source>
        <strain evidence="2 3">I41</strain>
    </source>
</reference>
<keyword evidence="3" id="KW-1185">Reference proteome</keyword>
<keyword evidence="1" id="KW-1133">Transmembrane helix</keyword>